<dbReference type="AlphaFoldDB" id="A0A699WSV7"/>
<feature type="non-terminal residue" evidence="1">
    <location>
        <position position="119"/>
    </location>
</feature>
<accession>A0A699WSV7</accession>
<sequence length="119" mass="12727">GLGQRFGLRPANGPVAAGNEQVLVALLLQAAPLLPLTAEEQHRVAPAQRGAVVGELRVYEVAHVGVHVFGRVEGADTLAVLHNVVVHFQRHVEVGILSVERVVVLLHARHVGAVVLERE</sequence>
<dbReference type="EMBL" id="BKCJ011754940">
    <property type="protein sequence ID" value="GFD50243.1"/>
    <property type="molecule type" value="Genomic_DNA"/>
</dbReference>
<evidence type="ECO:0000313" key="1">
    <source>
        <dbReference type="EMBL" id="GFD50243.1"/>
    </source>
</evidence>
<comment type="caution">
    <text evidence="1">The sequence shown here is derived from an EMBL/GenBank/DDBJ whole genome shotgun (WGS) entry which is preliminary data.</text>
</comment>
<reference evidence="1" key="1">
    <citation type="journal article" date="2019" name="Sci. Rep.">
        <title>Draft genome of Tanacetum cinerariifolium, the natural source of mosquito coil.</title>
        <authorList>
            <person name="Yamashiro T."/>
            <person name="Shiraishi A."/>
            <person name="Satake H."/>
            <person name="Nakayama K."/>
        </authorList>
    </citation>
    <scope>NUCLEOTIDE SEQUENCE</scope>
</reference>
<proteinExistence type="predicted"/>
<organism evidence="1">
    <name type="scientific">Tanacetum cinerariifolium</name>
    <name type="common">Dalmatian daisy</name>
    <name type="synonym">Chrysanthemum cinerariifolium</name>
    <dbReference type="NCBI Taxonomy" id="118510"/>
    <lineage>
        <taxon>Eukaryota</taxon>
        <taxon>Viridiplantae</taxon>
        <taxon>Streptophyta</taxon>
        <taxon>Embryophyta</taxon>
        <taxon>Tracheophyta</taxon>
        <taxon>Spermatophyta</taxon>
        <taxon>Magnoliopsida</taxon>
        <taxon>eudicotyledons</taxon>
        <taxon>Gunneridae</taxon>
        <taxon>Pentapetalae</taxon>
        <taxon>asterids</taxon>
        <taxon>campanulids</taxon>
        <taxon>Asterales</taxon>
        <taxon>Asteraceae</taxon>
        <taxon>Asteroideae</taxon>
        <taxon>Anthemideae</taxon>
        <taxon>Anthemidinae</taxon>
        <taxon>Tanacetum</taxon>
    </lineage>
</organism>
<name>A0A699WSV7_TANCI</name>
<protein>
    <submittedName>
        <fullName evidence="1">Uncharacterized protein</fullName>
    </submittedName>
</protein>
<feature type="non-terminal residue" evidence="1">
    <location>
        <position position="1"/>
    </location>
</feature>
<gene>
    <name evidence="1" type="ORF">Tci_922212</name>
</gene>